<dbReference type="Pfam" id="PF05368">
    <property type="entry name" value="NmrA"/>
    <property type="match status" value="1"/>
</dbReference>
<accession>A0A9W7XLK1</accession>
<dbReference type="EMBL" id="JANBOH010000110">
    <property type="protein sequence ID" value="KAJ1645349.1"/>
    <property type="molecule type" value="Genomic_DNA"/>
</dbReference>
<reference evidence="4" key="1">
    <citation type="submission" date="2022-07" db="EMBL/GenBank/DDBJ databases">
        <title>Phylogenomic reconstructions and comparative analyses of Kickxellomycotina fungi.</title>
        <authorList>
            <person name="Reynolds N.K."/>
            <person name="Stajich J.E."/>
            <person name="Barry K."/>
            <person name="Grigoriev I.V."/>
            <person name="Crous P."/>
            <person name="Smith M.E."/>
        </authorList>
    </citation>
    <scope>NUCLEOTIDE SEQUENCE</scope>
    <source>
        <strain evidence="4">NBRC 105413</strain>
    </source>
</reference>
<gene>
    <name evidence="4" type="ORF">LPJ64_003052</name>
</gene>
<evidence type="ECO:0000259" key="3">
    <source>
        <dbReference type="Pfam" id="PF05368"/>
    </source>
</evidence>
<dbReference type="Gene3D" id="3.40.50.720">
    <property type="entry name" value="NAD(P)-binding Rossmann-like Domain"/>
    <property type="match status" value="1"/>
</dbReference>
<dbReference type="Proteomes" id="UP001145021">
    <property type="component" value="Unassembled WGS sequence"/>
</dbReference>
<feature type="domain" description="NmrA-like" evidence="3">
    <location>
        <begin position="10"/>
        <end position="286"/>
    </location>
</feature>
<dbReference type="AlphaFoldDB" id="A0A9W7XLK1"/>
<proteinExistence type="inferred from homology"/>
<sequence length="316" mass="35089">MSTTTSSSPKIVAVVGATGNQGGSVVKSLYQTGKYKIRALTRSAQSDAAIALKAKYSEIELVEVTSDHVDSLRKAFKGADIVFGVTRNYHDYDSASATNDTNGEIEHGKAIVDAAIAENVRTLVYSGIDSIKQLSNGKYTGALNCENKYEISQYLVSKSDQIQGLLVYCGYYMENYVHMSRLSPEDNNTVEFISPFDPTELVPLVDTTNDMGAVVAHILETPEKYQGKPVEVSSGFYEIQEMVKAFTQVTGKPARYVKVPFDFTGVDYLTQMFKGFSEFGYFSERTEFVEHHRKAGIKFTTPVEFWKARNWNGPTQ</sequence>
<comment type="caution">
    <text evidence="4">The sequence shown here is derived from an EMBL/GenBank/DDBJ whole genome shotgun (WGS) entry which is preliminary data.</text>
</comment>
<evidence type="ECO:0000256" key="2">
    <source>
        <dbReference type="ARBA" id="ARBA00022857"/>
    </source>
</evidence>
<dbReference type="PANTHER" id="PTHR42748:SF7">
    <property type="entry name" value="NMRA LIKE REDOX SENSOR 1-RELATED"/>
    <property type="match status" value="1"/>
</dbReference>
<dbReference type="Gene3D" id="3.90.25.10">
    <property type="entry name" value="UDP-galactose 4-epimerase, domain 1"/>
    <property type="match status" value="1"/>
</dbReference>
<keyword evidence="5" id="KW-1185">Reference proteome</keyword>
<evidence type="ECO:0000256" key="1">
    <source>
        <dbReference type="ARBA" id="ARBA00006328"/>
    </source>
</evidence>
<comment type="similarity">
    <text evidence="1">Belongs to the NmrA-type oxidoreductase family.</text>
</comment>
<protein>
    <recommendedName>
        <fullName evidence="3">NmrA-like domain-containing protein</fullName>
    </recommendedName>
</protein>
<organism evidence="4 5">
    <name type="scientific">Coemansia asiatica</name>
    <dbReference type="NCBI Taxonomy" id="1052880"/>
    <lineage>
        <taxon>Eukaryota</taxon>
        <taxon>Fungi</taxon>
        <taxon>Fungi incertae sedis</taxon>
        <taxon>Zoopagomycota</taxon>
        <taxon>Kickxellomycotina</taxon>
        <taxon>Kickxellomycetes</taxon>
        <taxon>Kickxellales</taxon>
        <taxon>Kickxellaceae</taxon>
        <taxon>Coemansia</taxon>
    </lineage>
</organism>
<dbReference type="InterPro" id="IPR036291">
    <property type="entry name" value="NAD(P)-bd_dom_sf"/>
</dbReference>
<dbReference type="InterPro" id="IPR008030">
    <property type="entry name" value="NmrA-like"/>
</dbReference>
<dbReference type="InterPro" id="IPR051164">
    <property type="entry name" value="NmrA-like_oxidored"/>
</dbReference>
<dbReference type="SUPFAM" id="SSF51735">
    <property type="entry name" value="NAD(P)-binding Rossmann-fold domains"/>
    <property type="match status" value="1"/>
</dbReference>
<evidence type="ECO:0000313" key="4">
    <source>
        <dbReference type="EMBL" id="KAJ1645349.1"/>
    </source>
</evidence>
<name>A0A9W7XLK1_9FUNG</name>
<evidence type="ECO:0000313" key="5">
    <source>
        <dbReference type="Proteomes" id="UP001145021"/>
    </source>
</evidence>
<dbReference type="CDD" id="cd05251">
    <property type="entry name" value="NmrA_like_SDR_a"/>
    <property type="match status" value="1"/>
</dbReference>
<dbReference type="PANTHER" id="PTHR42748">
    <property type="entry name" value="NITROGEN METABOLITE REPRESSION PROTEIN NMRA FAMILY MEMBER"/>
    <property type="match status" value="1"/>
</dbReference>
<keyword evidence="2" id="KW-0521">NADP</keyword>